<dbReference type="PANTHER" id="PTHR30308:SF2">
    <property type="entry name" value="SSRA-BINDING PROTEIN"/>
    <property type="match status" value="1"/>
</dbReference>
<organism evidence="5 6">
    <name type="scientific">Thiothrix nivea (strain ATCC 35100 / DSM 5205 / JP2)</name>
    <dbReference type="NCBI Taxonomy" id="870187"/>
    <lineage>
        <taxon>Bacteria</taxon>
        <taxon>Pseudomonadati</taxon>
        <taxon>Pseudomonadota</taxon>
        <taxon>Gammaproteobacteria</taxon>
        <taxon>Thiotrichales</taxon>
        <taxon>Thiotrichaceae</taxon>
        <taxon>Thiothrix</taxon>
    </lineage>
</organism>
<evidence type="ECO:0000313" key="5">
    <source>
        <dbReference type="EMBL" id="EIJ36709.1"/>
    </source>
</evidence>
<dbReference type="OrthoDB" id="9805462at2"/>
<keyword evidence="6" id="KW-1185">Reference proteome</keyword>
<comment type="function">
    <text evidence="3">Required for rescue of stalled ribosomes mediated by trans-translation. Binds to transfer-messenger RNA (tmRNA), required for stable association of tmRNA with ribosomes. tmRNA and SmpB together mimic tRNA shape, replacing the anticodon stem-loop with SmpB. tmRNA is encoded by the ssrA gene; the 2 termini fold to resemble tRNA(Ala) and it encodes a 'tag peptide', a short internal open reading frame. During trans-translation Ala-aminoacylated tmRNA acts like a tRNA, entering the A-site of stalled ribosomes, displacing the stalled mRNA. The ribosome then switches to translate the ORF on the tmRNA; the nascent peptide is terminated with the 'tag peptide' encoded by the tmRNA and targeted for degradation. The ribosome is freed to recommence translation, which seems to be the essential function of trans-translation.</text>
</comment>
<dbReference type="InterPro" id="IPR023620">
    <property type="entry name" value="SmpB"/>
</dbReference>
<reference evidence="6" key="1">
    <citation type="journal article" date="2011" name="Stand. Genomic Sci.">
        <title>Genome sequence of the filamentous, gliding Thiothrix nivea neotype strain (JP2(T)).</title>
        <authorList>
            <person name="Lapidus A."/>
            <person name="Nolan M."/>
            <person name="Lucas S."/>
            <person name="Glavina Del Rio T."/>
            <person name="Tice H."/>
            <person name="Cheng J.F."/>
            <person name="Tapia R."/>
            <person name="Han C."/>
            <person name="Goodwin L."/>
            <person name="Pitluck S."/>
            <person name="Liolios K."/>
            <person name="Pagani I."/>
            <person name="Ivanova N."/>
            <person name="Huntemann M."/>
            <person name="Mavromatis K."/>
            <person name="Mikhailova N."/>
            <person name="Pati A."/>
            <person name="Chen A."/>
            <person name="Palaniappan K."/>
            <person name="Land M."/>
            <person name="Brambilla E.M."/>
            <person name="Rohde M."/>
            <person name="Abt B."/>
            <person name="Verbarg S."/>
            <person name="Goker M."/>
            <person name="Bristow J."/>
            <person name="Eisen J.A."/>
            <person name="Markowitz V."/>
            <person name="Hugenholtz P."/>
            <person name="Kyrpides N.C."/>
            <person name="Klenk H.P."/>
            <person name="Woyke T."/>
        </authorList>
    </citation>
    <scope>NUCLEOTIDE SEQUENCE [LARGE SCALE GENOMIC DNA]</scope>
    <source>
        <strain evidence="6">ATCC 35100 / DSM 5205 / JP2</strain>
    </source>
</reference>
<dbReference type="GO" id="GO:0070930">
    <property type="term" value="P:trans-translation-dependent protein tagging"/>
    <property type="evidence" value="ECO:0007669"/>
    <property type="project" value="TreeGrafter"/>
</dbReference>
<dbReference type="HAMAP" id="MF_00023">
    <property type="entry name" value="SmpB"/>
    <property type="match status" value="1"/>
</dbReference>
<dbReference type="Pfam" id="PF01668">
    <property type="entry name" value="SmpB"/>
    <property type="match status" value="1"/>
</dbReference>
<dbReference type="PROSITE" id="PS01317">
    <property type="entry name" value="SSRP"/>
    <property type="match status" value="1"/>
</dbReference>
<dbReference type="NCBIfam" id="NF003843">
    <property type="entry name" value="PRK05422.1"/>
    <property type="match status" value="1"/>
</dbReference>
<dbReference type="Proteomes" id="UP000005317">
    <property type="component" value="Unassembled WGS sequence"/>
</dbReference>
<dbReference type="InterPro" id="IPR020081">
    <property type="entry name" value="SsrA-bd_prot_CS"/>
</dbReference>
<dbReference type="NCBIfam" id="TIGR00086">
    <property type="entry name" value="smpB"/>
    <property type="match status" value="1"/>
</dbReference>
<name>A0A656HMZ7_THINJ</name>
<keyword evidence="1 3" id="KW-0963">Cytoplasm</keyword>
<feature type="region of interest" description="Disordered" evidence="4">
    <location>
        <begin position="139"/>
        <end position="159"/>
    </location>
</feature>
<gene>
    <name evidence="3" type="primary">smpB</name>
    <name evidence="5" type="ORF">Thini_4222</name>
</gene>
<dbReference type="EMBL" id="JH651384">
    <property type="protein sequence ID" value="EIJ36709.1"/>
    <property type="molecule type" value="Genomic_DNA"/>
</dbReference>
<evidence type="ECO:0000256" key="4">
    <source>
        <dbReference type="SAM" id="MobiDB-lite"/>
    </source>
</evidence>
<protein>
    <recommendedName>
        <fullName evidence="3">SsrA-binding protein</fullName>
    </recommendedName>
    <alternativeName>
        <fullName evidence="3">Small protein B</fullName>
    </alternativeName>
</protein>
<accession>A0A656HMZ7</accession>
<dbReference type="PANTHER" id="PTHR30308">
    <property type="entry name" value="TMRNA-BINDING COMPONENT OF TRANS-TRANSLATION TAGGING COMPLEX"/>
    <property type="match status" value="1"/>
</dbReference>
<evidence type="ECO:0000256" key="3">
    <source>
        <dbReference type="HAMAP-Rule" id="MF_00023"/>
    </source>
</evidence>
<dbReference type="Gene3D" id="2.40.280.10">
    <property type="match status" value="1"/>
</dbReference>
<evidence type="ECO:0000256" key="2">
    <source>
        <dbReference type="ARBA" id="ARBA00022884"/>
    </source>
</evidence>
<dbReference type="InterPro" id="IPR000037">
    <property type="entry name" value="SsrA-bd_prot"/>
</dbReference>
<dbReference type="SUPFAM" id="SSF74982">
    <property type="entry name" value="Small protein B (SmpB)"/>
    <property type="match status" value="1"/>
</dbReference>
<dbReference type="GO" id="GO:0070929">
    <property type="term" value="P:trans-translation"/>
    <property type="evidence" value="ECO:0007669"/>
    <property type="project" value="UniProtKB-UniRule"/>
</dbReference>
<sequence>MAKAKKKAAPGSKTIALNKQVRHEYFIEQTYEAGLVLQGWEVKSLRDGRIQLKDSYVILEKGEAFLFGAQISALLSASTHIIPDSRRTRKLLLHAHEIERLNNAVDRKGYTVVPLAMYWKNNRVKVEIGLAKGKQLHDKRDTEKARDWGREKARIMKKG</sequence>
<comment type="subcellular location">
    <subcellularLocation>
        <location evidence="3">Cytoplasm</location>
    </subcellularLocation>
    <text evidence="3">The tmRNA-SmpB complex associates with stalled 70S ribosomes.</text>
</comment>
<dbReference type="GO" id="GO:0003723">
    <property type="term" value="F:RNA binding"/>
    <property type="evidence" value="ECO:0007669"/>
    <property type="project" value="UniProtKB-UniRule"/>
</dbReference>
<evidence type="ECO:0000256" key="1">
    <source>
        <dbReference type="ARBA" id="ARBA00022490"/>
    </source>
</evidence>
<evidence type="ECO:0000313" key="6">
    <source>
        <dbReference type="Proteomes" id="UP000005317"/>
    </source>
</evidence>
<keyword evidence="2 3" id="KW-0694">RNA-binding</keyword>
<dbReference type="RefSeq" id="WP_002710577.1">
    <property type="nucleotide sequence ID" value="NZ_JH651384.1"/>
</dbReference>
<dbReference type="CDD" id="cd09294">
    <property type="entry name" value="SmpB"/>
    <property type="match status" value="1"/>
</dbReference>
<dbReference type="GO" id="GO:0005829">
    <property type="term" value="C:cytosol"/>
    <property type="evidence" value="ECO:0007669"/>
    <property type="project" value="TreeGrafter"/>
</dbReference>
<proteinExistence type="inferred from homology"/>
<dbReference type="AlphaFoldDB" id="A0A656HMZ7"/>
<comment type="similarity">
    <text evidence="3">Belongs to the SmpB family.</text>
</comment>